<evidence type="ECO:0000256" key="1">
    <source>
        <dbReference type="SAM" id="Phobius"/>
    </source>
</evidence>
<organism evidence="2 3">
    <name type="scientific">Acanthoscelides obtectus</name>
    <name type="common">Bean weevil</name>
    <name type="synonym">Bruchus obtectus</name>
    <dbReference type="NCBI Taxonomy" id="200917"/>
    <lineage>
        <taxon>Eukaryota</taxon>
        <taxon>Metazoa</taxon>
        <taxon>Ecdysozoa</taxon>
        <taxon>Arthropoda</taxon>
        <taxon>Hexapoda</taxon>
        <taxon>Insecta</taxon>
        <taxon>Pterygota</taxon>
        <taxon>Neoptera</taxon>
        <taxon>Endopterygota</taxon>
        <taxon>Coleoptera</taxon>
        <taxon>Polyphaga</taxon>
        <taxon>Cucujiformia</taxon>
        <taxon>Chrysomeloidea</taxon>
        <taxon>Chrysomelidae</taxon>
        <taxon>Bruchinae</taxon>
        <taxon>Bruchini</taxon>
        <taxon>Acanthoscelides</taxon>
    </lineage>
</organism>
<dbReference type="AlphaFoldDB" id="A0A9P0Q9S8"/>
<reference evidence="2" key="1">
    <citation type="submission" date="2022-03" db="EMBL/GenBank/DDBJ databases">
        <authorList>
            <person name="Sayadi A."/>
        </authorList>
    </citation>
    <scope>NUCLEOTIDE SEQUENCE</scope>
</reference>
<comment type="caution">
    <text evidence="2">The sequence shown here is derived from an EMBL/GenBank/DDBJ whole genome shotgun (WGS) entry which is preliminary data.</text>
</comment>
<proteinExistence type="predicted"/>
<keyword evidence="1" id="KW-0472">Membrane</keyword>
<name>A0A9P0Q9S8_ACAOB</name>
<keyword evidence="3" id="KW-1185">Reference proteome</keyword>
<feature type="transmembrane region" description="Helical" evidence="1">
    <location>
        <begin position="143"/>
        <end position="161"/>
    </location>
</feature>
<evidence type="ECO:0000313" key="3">
    <source>
        <dbReference type="Proteomes" id="UP001152888"/>
    </source>
</evidence>
<keyword evidence="1" id="KW-1133">Transmembrane helix</keyword>
<protein>
    <submittedName>
        <fullName evidence="2">Uncharacterized protein</fullName>
    </submittedName>
</protein>
<sequence>MDFEILVQVVTERSSLLKTKVQTYFYMLRRCIIGEKEQSVLAIGRRKKTEYGISKVKIRNTFTAKINIRVFFQIRRFSYCFLSRTHIHLSAPCGSNASNSQGTTMQVSSQRSRITTFHCLCPFGDIHLRHAVTGKDLKICDHFLFMILFTWIVCFLVYFNCQRSV</sequence>
<gene>
    <name evidence="2" type="ORF">ACAOBT_LOCUS34333</name>
</gene>
<keyword evidence="1" id="KW-0812">Transmembrane</keyword>
<dbReference type="Proteomes" id="UP001152888">
    <property type="component" value="Unassembled WGS sequence"/>
</dbReference>
<dbReference type="EMBL" id="CAKOFQ010008551">
    <property type="protein sequence ID" value="CAH2014746.1"/>
    <property type="molecule type" value="Genomic_DNA"/>
</dbReference>
<accession>A0A9P0Q9S8</accession>
<evidence type="ECO:0000313" key="2">
    <source>
        <dbReference type="EMBL" id="CAH2014746.1"/>
    </source>
</evidence>